<reference evidence="3 4" key="1">
    <citation type="submission" date="2020-08" db="EMBL/GenBank/DDBJ databases">
        <title>Sequencing the genomes of 1000 actinobacteria strains.</title>
        <authorList>
            <person name="Klenk H.-P."/>
        </authorList>
    </citation>
    <scope>NUCLEOTIDE SEQUENCE [LARGE SCALE GENOMIC DNA]</scope>
    <source>
        <strain evidence="3 4">DSM 45084</strain>
    </source>
</reference>
<dbReference type="PANTHER" id="PTHR43798:SF31">
    <property type="entry name" value="AB HYDROLASE SUPERFAMILY PROTEIN YCLE"/>
    <property type="match status" value="1"/>
</dbReference>
<keyword evidence="4" id="KW-1185">Reference proteome</keyword>
<evidence type="ECO:0000259" key="2">
    <source>
        <dbReference type="Pfam" id="PF00561"/>
    </source>
</evidence>
<keyword evidence="3" id="KW-0031">Aminopeptidase</keyword>
<name>A0A7W7WT06_9PSEU</name>
<proteinExistence type="predicted"/>
<organism evidence="3 4">
    <name type="scientific">Saccharothrix violaceirubra</name>
    <dbReference type="NCBI Taxonomy" id="413306"/>
    <lineage>
        <taxon>Bacteria</taxon>
        <taxon>Bacillati</taxon>
        <taxon>Actinomycetota</taxon>
        <taxon>Actinomycetes</taxon>
        <taxon>Pseudonocardiales</taxon>
        <taxon>Pseudonocardiaceae</taxon>
        <taxon>Saccharothrix</taxon>
    </lineage>
</organism>
<dbReference type="Gene3D" id="3.40.50.1820">
    <property type="entry name" value="alpha/beta hydrolase"/>
    <property type="match status" value="1"/>
</dbReference>
<dbReference type="GO" id="GO:0004177">
    <property type="term" value="F:aminopeptidase activity"/>
    <property type="evidence" value="ECO:0007669"/>
    <property type="project" value="UniProtKB-KW"/>
</dbReference>
<dbReference type="EMBL" id="JACHJS010000001">
    <property type="protein sequence ID" value="MBB4962746.1"/>
    <property type="molecule type" value="Genomic_DNA"/>
</dbReference>
<evidence type="ECO:0000313" key="4">
    <source>
        <dbReference type="Proteomes" id="UP000542674"/>
    </source>
</evidence>
<protein>
    <submittedName>
        <fullName evidence="3">Proline iminopeptidase</fullName>
        <ecNumber evidence="3">3.4.11.5</ecNumber>
    </submittedName>
</protein>
<comment type="caution">
    <text evidence="3">The sequence shown here is derived from an EMBL/GenBank/DDBJ whole genome shotgun (WGS) entry which is preliminary data.</text>
</comment>
<evidence type="ECO:0000313" key="3">
    <source>
        <dbReference type="EMBL" id="MBB4962746.1"/>
    </source>
</evidence>
<keyword evidence="1 3" id="KW-0378">Hydrolase</keyword>
<feature type="domain" description="AB hydrolase-1" evidence="2">
    <location>
        <begin position="2"/>
        <end position="185"/>
    </location>
</feature>
<dbReference type="EC" id="3.4.11.5" evidence="3"/>
<dbReference type="InterPro" id="IPR000639">
    <property type="entry name" value="Epox_hydrolase-like"/>
</dbReference>
<dbReference type="GO" id="GO:0016020">
    <property type="term" value="C:membrane"/>
    <property type="evidence" value="ECO:0007669"/>
    <property type="project" value="TreeGrafter"/>
</dbReference>
<dbReference type="Proteomes" id="UP000542674">
    <property type="component" value="Unassembled WGS sequence"/>
</dbReference>
<accession>A0A7W7WT06</accession>
<dbReference type="PRINTS" id="PR00111">
    <property type="entry name" value="ABHYDROLASE"/>
</dbReference>
<dbReference type="AlphaFoldDB" id="A0A7W7WT06"/>
<gene>
    <name evidence="3" type="ORF">F4559_000105</name>
</gene>
<dbReference type="PRINTS" id="PR00412">
    <property type="entry name" value="EPOXHYDRLASE"/>
</dbReference>
<dbReference type="InterPro" id="IPR050266">
    <property type="entry name" value="AB_hydrolase_sf"/>
</dbReference>
<dbReference type="SUPFAM" id="SSF53474">
    <property type="entry name" value="alpha/beta-Hydrolases"/>
    <property type="match status" value="1"/>
</dbReference>
<sequence length="202" mass="23212">MIADLDAVRRRYGLARVSLLGHSWGATLALRYAVAHPDRVEKLVYVSGTGLDEGWEEEFRANFTARLGDEWERWRELRSRRRTEDEERELAVLQWSADFADRSKARGYAERMANPWFEINYECNAVLGKETWPSAFTECRQLEVPTLIIDGAQDLRPRWSVDSLFETLPSAKRVVLEDAGHIPWLEVPDEFEAAVGAFLDPA</sequence>
<dbReference type="InterPro" id="IPR000073">
    <property type="entry name" value="AB_hydrolase_1"/>
</dbReference>
<dbReference type="InterPro" id="IPR029058">
    <property type="entry name" value="AB_hydrolase_fold"/>
</dbReference>
<keyword evidence="3" id="KW-0645">Protease</keyword>
<evidence type="ECO:0000256" key="1">
    <source>
        <dbReference type="ARBA" id="ARBA00022801"/>
    </source>
</evidence>
<dbReference type="Pfam" id="PF00561">
    <property type="entry name" value="Abhydrolase_1"/>
    <property type="match status" value="1"/>
</dbReference>
<dbReference type="PANTHER" id="PTHR43798">
    <property type="entry name" value="MONOACYLGLYCEROL LIPASE"/>
    <property type="match status" value="1"/>
</dbReference>